<evidence type="ECO:0000313" key="1">
    <source>
        <dbReference type="EMBL" id="RCN33523.1"/>
    </source>
</evidence>
<gene>
    <name evidence="1" type="ORF">ANCCAN_20644</name>
</gene>
<dbReference type="Proteomes" id="UP000252519">
    <property type="component" value="Unassembled WGS sequence"/>
</dbReference>
<protein>
    <submittedName>
        <fullName evidence="1">Uncharacterized protein</fullName>
    </submittedName>
</protein>
<dbReference type="STRING" id="29170.A0A368FN11"/>
<organism evidence="1 2">
    <name type="scientific">Ancylostoma caninum</name>
    <name type="common">Dog hookworm</name>
    <dbReference type="NCBI Taxonomy" id="29170"/>
    <lineage>
        <taxon>Eukaryota</taxon>
        <taxon>Metazoa</taxon>
        <taxon>Ecdysozoa</taxon>
        <taxon>Nematoda</taxon>
        <taxon>Chromadorea</taxon>
        <taxon>Rhabditida</taxon>
        <taxon>Rhabditina</taxon>
        <taxon>Rhabditomorpha</taxon>
        <taxon>Strongyloidea</taxon>
        <taxon>Ancylostomatidae</taxon>
        <taxon>Ancylostomatinae</taxon>
        <taxon>Ancylostoma</taxon>
    </lineage>
</organism>
<name>A0A368FN11_ANCCA</name>
<keyword evidence="2" id="KW-1185">Reference proteome</keyword>
<evidence type="ECO:0000313" key="2">
    <source>
        <dbReference type="Proteomes" id="UP000252519"/>
    </source>
</evidence>
<dbReference type="EMBL" id="JOJR01000906">
    <property type="protein sequence ID" value="RCN33523.1"/>
    <property type="molecule type" value="Genomic_DNA"/>
</dbReference>
<proteinExistence type="predicted"/>
<accession>A0A368FN11</accession>
<reference evidence="1 2" key="1">
    <citation type="submission" date="2014-10" db="EMBL/GenBank/DDBJ databases">
        <title>Draft genome of the hookworm Ancylostoma caninum.</title>
        <authorList>
            <person name="Mitreva M."/>
        </authorList>
    </citation>
    <scope>NUCLEOTIDE SEQUENCE [LARGE SCALE GENOMIC DNA]</scope>
    <source>
        <strain evidence="1 2">Baltimore</strain>
    </source>
</reference>
<dbReference type="AlphaFoldDB" id="A0A368FN11"/>
<dbReference type="OrthoDB" id="409048at2759"/>
<comment type="caution">
    <text evidence="1">The sequence shown here is derived from an EMBL/GenBank/DDBJ whole genome shotgun (WGS) entry which is preliminary data.</text>
</comment>
<sequence>MCRTKPEITNLIAQFYEELINVTYTPLPVENECPPFLESEVNAALRTMKAGRTAGHDGVTEEMLKWA</sequence>